<feature type="transmembrane region" description="Helical" evidence="6">
    <location>
        <begin position="188"/>
        <end position="210"/>
    </location>
</feature>
<proteinExistence type="inferred from homology"/>
<dbReference type="Pfam" id="PF00892">
    <property type="entry name" value="EamA"/>
    <property type="match status" value="2"/>
</dbReference>
<feature type="transmembrane region" description="Helical" evidence="6">
    <location>
        <begin position="272"/>
        <end position="290"/>
    </location>
</feature>
<feature type="domain" description="EamA" evidence="7">
    <location>
        <begin position="11"/>
        <end position="146"/>
    </location>
</feature>
<dbReference type="PANTHER" id="PTHR32322:SF2">
    <property type="entry name" value="EAMA DOMAIN-CONTAINING PROTEIN"/>
    <property type="match status" value="1"/>
</dbReference>
<comment type="subcellular location">
    <subcellularLocation>
        <location evidence="1">Membrane</location>
        <topology evidence="1">Multi-pass membrane protein</topology>
    </subcellularLocation>
</comment>
<evidence type="ECO:0000256" key="1">
    <source>
        <dbReference type="ARBA" id="ARBA00004141"/>
    </source>
</evidence>
<keyword evidence="4 6" id="KW-1133">Transmembrane helix</keyword>
<feature type="transmembrane region" description="Helical" evidence="6">
    <location>
        <begin position="42"/>
        <end position="62"/>
    </location>
</feature>
<dbReference type="PANTHER" id="PTHR32322">
    <property type="entry name" value="INNER MEMBRANE TRANSPORTER"/>
    <property type="match status" value="1"/>
</dbReference>
<evidence type="ECO:0000313" key="9">
    <source>
        <dbReference type="Proteomes" id="UP001432062"/>
    </source>
</evidence>
<dbReference type="SUPFAM" id="SSF103481">
    <property type="entry name" value="Multidrug resistance efflux transporter EmrE"/>
    <property type="match status" value="2"/>
</dbReference>
<evidence type="ECO:0000256" key="3">
    <source>
        <dbReference type="ARBA" id="ARBA00022692"/>
    </source>
</evidence>
<feature type="transmembrane region" description="Helical" evidence="6">
    <location>
        <begin position="247"/>
        <end position="266"/>
    </location>
</feature>
<sequence length="294" mass="29426">MSTAISTVSRFGLVCLVGAGLSAGTGGLLGILLLRATGLSPVSVAACRLAVGGLLLIALLTVMRRPLPRNTSAWRRIGVVAVLVAIIQASYFGAVAASSVSLATLITLGMSPVVVSLLEHLTGRRILDRRRAATIGIAVFGVILLVGAPADDGVFAGAAMALVSACAFATLTLISARPVPGLDVITTTGFAVTGGAVLLTPLAAISGLTFHPTPHSVALVIVFGLISTAVAYTLYLRGLSEVGAGTAAVLALLEPLTSAILAAAVLGERLTPTGLVGAALLTAALVHTSLQSRL</sequence>
<feature type="domain" description="EamA" evidence="7">
    <location>
        <begin position="157"/>
        <end position="287"/>
    </location>
</feature>
<accession>A0ABZ1Z6K9</accession>
<feature type="transmembrane region" description="Helical" evidence="6">
    <location>
        <begin position="100"/>
        <end position="118"/>
    </location>
</feature>
<keyword evidence="5 6" id="KW-0472">Membrane</keyword>
<keyword evidence="3 6" id="KW-0812">Transmembrane</keyword>
<dbReference type="InterPro" id="IPR050638">
    <property type="entry name" value="AA-Vitamin_Transporters"/>
</dbReference>
<dbReference type="EMBL" id="CP109441">
    <property type="protein sequence ID" value="WUV50080.1"/>
    <property type="molecule type" value="Genomic_DNA"/>
</dbReference>
<dbReference type="RefSeq" id="WP_329414856.1">
    <property type="nucleotide sequence ID" value="NZ_CP109441.1"/>
</dbReference>
<feature type="transmembrane region" description="Helical" evidence="6">
    <location>
        <begin position="12"/>
        <end position="36"/>
    </location>
</feature>
<evidence type="ECO:0000313" key="8">
    <source>
        <dbReference type="EMBL" id="WUV50080.1"/>
    </source>
</evidence>
<comment type="similarity">
    <text evidence="2">Belongs to the EamA transporter family.</text>
</comment>
<name>A0ABZ1Z6K9_9NOCA</name>
<feature type="transmembrane region" description="Helical" evidence="6">
    <location>
        <begin position="74"/>
        <end position="94"/>
    </location>
</feature>
<organism evidence="8 9">
    <name type="scientific">Nocardia vinacea</name>
    <dbReference type="NCBI Taxonomy" id="96468"/>
    <lineage>
        <taxon>Bacteria</taxon>
        <taxon>Bacillati</taxon>
        <taxon>Actinomycetota</taxon>
        <taxon>Actinomycetes</taxon>
        <taxon>Mycobacteriales</taxon>
        <taxon>Nocardiaceae</taxon>
        <taxon>Nocardia</taxon>
    </lineage>
</organism>
<dbReference type="Proteomes" id="UP001432062">
    <property type="component" value="Chromosome"/>
</dbReference>
<evidence type="ECO:0000256" key="2">
    <source>
        <dbReference type="ARBA" id="ARBA00007362"/>
    </source>
</evidence>
<evidence type="ECO:0000256" key="6">
    <source>
        <dbReference type="SAM" id="Phobius"/>
    </source>
</evidence>
<protein>
    <submittedName>
        <fullName evidence="8">DMT family transporter</fullName>
    </submittedName>
</protein>
<feature type="transmembrane region" description="Helical" evidence="6">
    <location>
        <begin position="216"/>
        <end position="235"/>
    </location>
</feature>
<evidence type="ECO:0000259" key="7">
    <source>
        <dbReference type="Pfam" id="PF00892"/>
    </source>
</evidence>
<evidence type="ECO:0000256" key="4">
    <source>
        <dbReference type="ARBA" id="ARBA00022989"/>
    </source>
</evidence>
<keyword evidence="9" id="KW-1185">Reference proteome</keyword>
<gene>
    <name evidence="8" type="ORF">OG563_18910</name>
</gene>
<dbReference type="InterPro" id="IPR037185">
    <property type="entry name" value="EmrE-like"/>
</dbReference>
<dbReference type="InterPro" id="IPR000620">
    <property type="entry name" value="EamA_dom"/>
</dbReference>
<feature type="transmembrane region" description="Helical" evidence="6">
    <location>
        <begin position="130"/>
        <end position="148"/>
    </location>
</feature>
<reference evidence="8" key="1">
    <citation type="submission" date="2022-10" db="EMBL/GenBank/DDBJ databases">
        <title>The complete genomes of actinobacterial strains from the NBC collection.</title>
        <authorList>
            <person name="Joergensen T.S."/>
            <person name="Alvarez Arevalo M."/>
            <person name="Sterndorff E.B."/>
            <person name="Faurdal D."/>
            <person name="Vuksanovic O."/>
            <person name="Mourched A.-S."/>
            <person name="Charusanti P."/>
            <person name="Shaw S."/>
            <person name="Blin K."/>
            <person name="Weber T."/>
        </authorList>
    </citation>
    <scope>NUCLEOTIDE SEQUENCE</scope>
    <source>
        <strain evidence="8">NBC_01482</strain>
    </source>
</reference>
<evidence type="ECO:0000256" key="5">
    <source>
        <dbReference type="ARBA" id="ARBA00023136"/>
    </source>
</evidence>
<feature type="transmembrane region" description="Helical" evidence="6">
    <location>
        <begin position="154"/>
        <end position="176"/>
    </location>
</feature>